<organism evidence="3">
    <name type="scientific">marine sediment metagenome</name>
    <dbReference type="NCBI Taxonomy" id="412755"/>
    <lineage>
        <taxon>unclassified sequences</taxon>
        <taxon>metagenomes</taxon>
        <taxon>ecological metagenomes</taxon>
    </lineage>
</organism>
<dbReference type="SUPFAM" id="SSF51735">
    <property type="entry name" value="NAD(P)-binding Rossmann-fold domains"/>
    <property type="match status" value="1"/>
</dbReference>
<evidence type="ECO:0000313" key="3">
    <source>
        <dbReference type="EMBL" id="GAH92409.1"/>
    </source>
</evidence>
<evidence type="ECO:0000256" key="1">
    <source>
        <dbReference type="ARBA" id="ARBA00006484"/>
    </source>
</evidence>
<evidence type="ECO:0000256" key="2">
    <source>
        <dbReference type="ARBA" id="ARBA00023002"/>
    </source>
</evidence>
<gene>
    <name evidence="3" type="ORF">S03H2_68840</name>
</gene>
<dbReference type="InterPro" id="IPR002347">
    <property type="entry name" value="SDR_fam"/>
</dbReference>
<name>X1KQJ6_9ZZZZ</name>
<dbReference type="Pfam" id="PF13561">
    <property type="entry name" value="adh_short_C2"/>
    <property type="match status" value="1"/>
</dbReference>
<dbReference type="EMBL" id="BARU01045346">
    <property type="protein sequence ID" value="GAH92409.1"/>
    <property type="molecule type" value="Genomic_DNA"/>
</dbReference>
<dbReference type="GO" id="GO:0016616">
    <property type="term" value="F:oxidoreductase activity, acting on the CH-OH group of donors, NAD or NADP as acceptor"/>
    <property type="evidence" value="ECO:0007669"/>
    <property type="project" value="TreeGrafter"/>
</dbReference>
<sequence>TSSLIAVGGGKTIPAYAASKGGVAQLTKALANDWAKYNIKVNAIGPGYFITDQTEPLRKDKNRYKELSDRIPLGRWGNPEDLGGVAVFLASEASDYITGQTIWVDGGWLSL</sequence>
<accession>X1KQJ6</accession>
<dbReference type="InterPro" id="IPR036291">
    <property type="entry name" value="NAD(P)-bd_dom_sf"/>
</dbReference>
<dbReference type="PANTHER" id="PTHR42760">
    <property type="entry name" value="SHORT-CHAIN DEHYDROGENASES/REDUCTASES FAMILY MEMBER"/>
    <property type="match status" value="1"/>
</dbReference>
<dbReference type="PRINTS" id="PR00081">
    <property type="entry name" value="GDHRDH"/>
</dbReference>
<dbReference type="PROSITE" id="PS00061">
    <property type="entry name" value="ADH_SHORT"/>
    <property type="match status" value="1"/>
</dbReference>
<dbReference type="PANTHER" id="PTHR42760:SF5">
    <property type="entry name" value="2-DEHYDRO-3-DEOXY-D-GLUCONATE 5-DEHYDROGENASE"/>
    <property type="match status" value="1"/>
</dbReference>
<protein>
    <recommendedName>
        <fullName evidence="4">2-deoxy-D-gluconate 3-dehydrogenase</fullName>
    </recommendedName>
</protein>
<reference evidence="3" key="1">
    <citation type="journal article" date="2014" name="Front. Microbiol.">
        <title>High frequency of phylogenetically diverse reductive dehalogenase-homologous genes in deep subseafloor sedimentary metagenomes.</title>
        <authorList>
            <person name="Kawai M."/>
            <person name="Futagami T."/>
            <person name="Toyoda A."/>
            <person name="Takaki Y."/>
            <person name="Nishi S."/>
            <person name="Hori S."/>
            <person name="Arai W."/>
            <person name="Tsubouchi T."/>
            <person name="Morono Y."/>
            <person name="Uchiyama I."/>
            <person name="Ito T."/>
            <person name="Fujiyama A."/>
            <person name="Inagaki F."/>
            <person name="Takami H."/>
        </authorList>
    </citation>
    <scope>NUCLEOTIDE SEQUENCE</scope>
    <source>
        <strain evidence="3">Expedition CK06-06</strain>
    </source>
</reference>
<keyword evidence="2" id="KW-0560">Oxidoreductase</keyword>
<comment type="caution">
    <text evidence="3">The sequence shown here is derived from an EMBL/GenBank/DDBJ whole genome shotgun (WGS) entry which is preliminary data.</text>
</comment>
<dbReference type="Gene3D" id="3.40.50.720">
    <property type="entry name" value="NAD(P)-binding Rossmann-like Domain"/>
    <property type="match status" value="1"/>
</dbReference>
<feature type="non-terminal residue" evidence="3">
    <location>
        <position position="1"/>
    </location>
</feature>
<evidence type="ECO:0008006" key="4">
    <source>
        <dbReference type="Google" id="ProtNLM"/>
    </source>
</evidence>
<comment type="similarity">
    <text evidence="1">Belongs to the short-chain dehydrogenases/reductases (SDR) family.</text>
</comment>
<dbReference type="AlphaFoldDB" id="X1KQJ6"/>
<dbReference type="InterPro" id="IPR020904">
    <property type="entry name" value="Sc_DH/Rdtase_CS"/>
</dbReference>
<proteinExistence type="inferred from homology"/>